<evidence type="ECO:0000313" key="2">
    <source>
        <dbReference type="EMBL" id="KAK6330365.1"/>
    </source>
</evidence>
<dbReference type="EMBL" id="JAVHNQ010000018">
    <property type="protein sequence ID" value="KAK6330365.1"/>
    <property type="molecule type" value="Genomic_DNA"/>
</dbReference>
<reference evidence="2 3" key="1">
    <citation type="submission" date="2019-10" db="EMBL/GenBank/DDBJ databases">
        <authorList>
            <person name="Palmer J.M."/>
        </authorList>
    </citation>
    <scope>NUCLEOTIDE SEQUENCE [LARGE SCALE GENOMIC DNA]</scope>
    <source>
        <strain evidence="2 3">TWF696</strain>
    </source>
</reference>
<gene>
    <name evidence="2" type="ORF">TWF696_003461</name>
</gene>
<dbReference type="AlphaFoldDB" id="A0AAV9TXG6"/>
<accession>A0AAV9TXG6</accession>
<comment type="caution">
    <text evidence="2">The sequence shown here is derived from an EMBL/GenBank/DDBJ whole genome shotgun (WGS) entry which is preliminary data.</text>
</comment>
<sequence>MASPIELGMTAVLAGAQSGGAQAMGTDRMSIQRDWLDRALTAGHLSPEEMRTFLISTVDLIYDQATEISFRTAVGLLEQPVLDRLRLVTQEDWVYTEAFSEYSWPSHGLPLLKIFYRFPKFAGRFGYELQEGVFECLFPGLEAVRAFLRKVICAVQFMLEDDGKEAFSASVVLSLSVFAQVLKIVLKRKPEDLCNIREMVVRLILLLPRLAITEPREREEVRRDAKALAGMFGLTDDIRIQATGDLKFHFSKTFFNLPCPAGFLQECHFGDAWCCLKHQDESFEQARDRVLRMDSTKAMERAAKEAERVTSQKDMRQKRDRKAIERCLAEGIEIPSYLRHYGDLIQRLKEERGLEVEAPEGEQPAVPVASKQKIESLISDSSSISTASNATVSEADLIDLLGDIIPAMEAYSTLPANTKSLQHPPVTHHVSESLLDDFVPLEQFLSPPPPPLPSQVLVPLPNDENLDIWESPLFKEPISSAPSTELSSIDDDLLSLAKFYCEESQAAGVASLAPSLSPLLPGFPDLPTSEAPTIPRRVISVYEPSIFDLSDDEAPDLGPILQPTPRRRSEYMNDLRALNPRAPFVRPPSSLFSFYDDSSDSDDSTETVSPVGKADDISTPTQGGPRIVKLACGHFRPIQGVSNVTSSRCLTSIRRRHPVCHHGIEVECGFDIKQIGFKCDVCGAQNH</sequence>
<proteinExistence type="predicted"/>
<organism evidence="2 3">
    <name type="scientific">Orbilia brochopaga</name>
    <dbReference type="NCBI Taxonomy" id="3140254"/>
    <lineage>
        <taxon>Eukaryota</taxon>
        <taxon>Fungi</taxon>
        <taxon>Dikarya</taxon>
        <taxon>Ascomycota</taxon>
        <taxon>Pezizomycotina</taxon>
        <taxon>Orbiliomycetes</taxon>
        <taxon>Orbiliales</taxon>
        <taxon>Orbiliaceae</taxon>
        <taxon>Orbilia</taxon>
    </lineage>
</organism>
<keyword evidence="3" id="KW-1185">Reference proteome</keyword>
<evidence type="ECO:0000313" key="3">
    <source>
        <dbReference type="Proteomes" id="UP001375240"/>
    </source>
</evidence>
<dbReference type="Proteomes" id="UP001375240">
    <property type="component" value="Unassembled WGS sequence"/>
</dbReference>
<feature type="region of interest" description="Disordered" evidence="1">
    <location>
        <begin position="595"/>
        <end position="623"/>
    </location>
</feature>
<evidence type="ECO:0000256" key="1">
    <source>
        <dbReference type="SAM" id="MobiDB-lite"/>
    </source>
</evidence>
<name>A0AAV9TXG6_9PEZI</name>
<protein>
    <submittedName>
        <fullName evidence="2">Uncharacterized protein</fullName>
    </submittedName>
</protein>